<dbReference type="Pfam" id="PF02515">
    <property type="entry name" value="CoA_transf_3"/>
    <property type="match status" value="1"/>
</dbReference>
<name>A0ABX6YHL9_9MICO</name>
<keyword evidence="3" id="KW-1185">Reference proteome</keyword>
<dbReference type="Gene3D" id="3.40.50.10540">
    <property type="entry name" value="Crotonobetainyl-coa:carnitine coa-transferase, domain 1"/>
    <property type="match status" value="1"/>
</dbReference>
<dbReference type="InterPro" id="IPR050483">
    <property type="entry name" value="CoA-transferase_III_domain"/>
</dbReference>
<dbReference type="GO" id="GO:0016740">
    <property type="term" value="F:transferase activity"/>
    <property type="evidence" value="ECO:0007669"/>
    <property type="project" value="UniProtKB-KW"/>
</dbReference>
<dbReference type="EMBL" id="CP061169">
    <property type="protein sequence ID" value="QPZ38287.1"/>
    <property type="molecule type" value="Genomic_DNA"/>
</dbReference>
<dbReference type="PANTHER" id="PTHR48207">
    <property type="entry name" value="SUCCINATE--HYDROXYMETHYLGLUTARATE COA-TRANSFERASE"/>
    <property type="match status" value="1"/>
</dbReference>
<dbReference type="InterPro" id="IPR044855">
    <property type="entry name" value="CoA-Trfase_III_dom3_sf"/>
</dbReference>
<accession>A0ABX6YHL9</accession>
<dbReference type="Proteomes" id="UP000662814">
    <property type="component" value="Chromosome"/>
</dbReference>
<organism evidence="2 3">
    <name type="scientific">Paramicrobacterium chengjingii</name>
    <dbReference type="NCBI Taxonomy" id="2769067"/>
    <lineage>
        <taxon>Bacteria</taxon>
        <taxon>Bacillati</taxon>
        <taxon>Actinomycetota</taxon>
        <taxon>Actinomycetes</taxon>
        <taxon>Micrococcales</taxon>
        <taxon>Microbacteriaceae</taxon>
        <taxon>Paramicrobacterium</taxon>
    </lineage>
</organism>
<evidence type="ECO:0000313" key="3">
    <source>
        <dbReference type="Proteomes" id="UP000662814"/>
    </source>
</evidence>
<proteinExistence type="predicted"/>
<gene>
    <name evidence="2" type="ORF">HCR76_16105</name>
</gene>
<keyword evidence="1 2" id="KW-0808">Transferase</keyword>
<evidence type="ECO:0000256" key="1">
    <source>
        <dbReference type="ARBA" id="ARBA00022679"/>
    </source>
</evidence>
<evidence type="ECO:0000313" key="2">
    <source>
        <dbReference type="EMBL" id="QPZ38287.1"/>
    </source>
</evidence>
<protein>
    <submittedName>
        <fullName evidence="2">CoA transferase</fullName>
    </submittedName>
</protein>
<dbReference type="SUPFAM" id="SSF89796">
    <property type="entry name" value="CoA-transferase family III (CaiB/BaiF)"/>
    <property type="match status" value="1"/>
</dbReference>
<dbReference type="RefSeq" id="WP_166986912.1">
    <property type="nucleotide sequence ID" value="NZ_CP061169.1"/>
</dbReference>
<sequence length="395" mass="42528">MVAQPLTGLKVLDLTRFIAGPLCCQILADMGAEVIKIERPGGEDSRKLAPFYQGHSIYTMLYSRNKHGGTLDTRHPEALAILEDLIRNTDIVVENYRPGTLDAMGIPYERMQELHPGIILVSISGFGQTGPLAGRALFDGIAQAASGLMSMTGERDGRPTLTGAFVADYIAGYQGAIGALLAVLHHRATGEGQCVDVASIDALFPVLGTAPSAWAMNGTVMERNGSRDRMSGPANLFETKDGFLYLHAGTDPLFRRLAAGMGQAELADNERFSTVASRMDHIEEIERIVAEWIAPLTCAEAGQVLEEAGVPYGKVAGVDEITDSEQIAAREMMVDVEHPVLGTLKLPGIPVKLSATPGSIRKAPPLVGEDNDFIFGTLLGYSDERIRELRDEQVI</sequence>
<dbReference type="Gene3D" id="3.30.1540.10">
    <property type="entry name" value="formyl-coa transferase, domain 3"/>
    <property type="match status" value="1"/>
</dbReference>
<dbReference type="InterPro" id="IPR023606">
    <property type="entry name" value="CoA-Trfase_III_dom_1_sf"/>
</dbReference>
<dbReference type="PANTHER" id="PTHR48207:SF3">
    <property type="entry name" value="SUCCINATE--HYDROXYMETHYLGLUTARATE COA-TRANSFERASE"/>
    <property type="match status" value="1"/>
</dbReference>
<dbReference type="InterPro" id="IPR003673">
    <property type="entry name" value="CoA-Trfase_fam_III"/>
</dbReference>
<reference evidence="2 3" key="1">
    <citation type="submission" date="2020-12" db="EMBL/GenBank/DDBJ databases">
        <title>Microbacterium sp. HY060.</title>
        <authorList>
            <person name="Zhou J."/>
        </authorList>
    </citation>
    <scope>NUCLEOTIDE SEQUENCE [LARGE SCALE GENOMIC DNA]</scope>
    <source>
        <strain evidence="2 3">HY60</strain>
    </source>
</reference>